<dbReference type="GO" id="GO:0045312">
    <property type="term" value="P:nor-spermidine biosynthetic process"/>
    <property type="evidence" value="ECO:0007669"/>
    <property type="project" value="InterPro"/>
</dbReference>
<sequence length="379" mass="43089">MTQIDKVPSPCFVLEQARLEQNLAVFQRVQQEAPIKVLLALKAFSLFHSFPLIQNTLQGASASSLWEVQLAKEKFGKEIHVYSPAYREADIPLILSYASHITFNSMSQWERFYPLIENSDSQVSVGLRINPQYSPVKTMLYNPCQPNTRLGVLPEYIGHTLPKKVEGFLSHNLCESDSYALEKTLANIEHFFGEFLPQIKWLNLGGGHLMTHQSYDIAHAIDVLCAFHNRHPHIELILEPGSAIVWETGFLLATVQDLIPTRDLTHVMLDVSFTAHMPDCLEMPYKPVIQGAHEPQEKDKVYRMGGSSCLAGDFIGDYAFLHELAIGDRLIFEDMMHYTMVKSTMFNGVVHPSIGLLKKDGTFELWRQFSYEDYRARLG</sequence>
<evidence type="ECO:0000256" key="2">
    <source>
        <dbReference type="ARBA" id="ARBA00022793"/>
    </source>
</evidence>
<dbReference type="SUPFAM" id="SSF51419">
    <property type="entry name" value="PLP-binding barrel"/>
    <property type="match status" value="1"/>
</dbReference>
<dbReference type="PIRSF" id="PIRSF038941">
    <property type="entry name" value="NspC"/>
    <property type="match status" value="1"/>
</dbReference>
<dbReference type="AlphaFoldDB" id="A0A9Q5ZEY1"/>
<comment type="caution">
    <text evidence="8">The sequence shown here is derived from an EMBL/GenBank/DDBJ whole genome shotgun (WGS) entry which is preliminary data.</text>
</comment>
<dbReference type="GO" id="GO:0009089">
    <property type="term" value="P:lysine biosynthetic process via diaminopimelate"/>
    <property type="evidence" value="ECO:0007669"/>
    <property type="project" value="TreeGrafter"/>
</dbReference>
<dbReference type="SUPFAM" id="SSF50621">
    <property type="entry name" value="Alanine racemase C-terminal domain-like"/>
    <property type="match status" value="1"/>
</dbReference>
<evidence type="ECO:0000256" key="3">
    <source>
        <dbReference type="ARBA" id="ARBA00022898"/>
    </source>
</evidence>
<protein>
    <submittedName>
        <fullName evidence="8">Carboxynorspermidine decarboxylase</fullName>
    </submittedName>
</protein>
<comment type="cofactor">
    <cofactor evidence="1">
        <name>pyridoxal 5'-phosphate</name>
        <dbReference type="ChEBI" id="CHEBI:597326"/>
    </cofactor>
</comment>
<proteinExistence type="predicted"/>
<accession>A0A9Q5ZEY1</accession>
<dbReference type="GO" id="GO:0008836">
    <property type="term" value="F:diaminopimelate decarboxylase activity"/>
    <property type="evidence" value="ECO:0007669"/>
    <property type="project" value="TreeGrafter"/>
</dbReference>
<evidence type="ECO:0000259" key="7">
    <source>
        <dbReference type="Pfam" id="PF00278"/>
    </source>
</evidence>
<dbReference type="GeneID" id="57093693"/>
<dbReference type="InterPro" id="IPR029066">
    <property type="entry name" value="PLP-binding_barrel"/>
</dbReference>
<dbReference type="Gene3D" id="2.40.37.10">
    <property type="entry name" value="Lyase, Ornithine Decarboxylase, Chain A, domain 1"/>
    <property type="match status" value="1"/>
</dbReference>
<dbReference type="CDD" id="cd06829">
    <property type="entry name" value="PLPDE_III_CANSDC"/>
    <property type="match status" value="1"/>
</dbReference>
<dbReference type="PANTHER" id="PTHR43727">
    <property type="entry name" value="DIAMINOPIMELATE DECARBOXYLASE"/>
    <property type="match status" value="1"/>
</dbReference>
<feature type="binding site" evidence="6">
    <location>
        <position position="279"/>
    </location>
    <ligand>
        <name>substrate</name>
    </ligand>
</feature>
<dbReference type="Gene3D" id="3.20.20.10">
    <property type="entry name" value="Alanine racemase"/>
    <property type="match status" value="1"/>
</dbReference>
<dbReference type="RefSeq" id="WP_099071734.1">
    <property type="nucleotide sequence ID" value="NZ_LAHD01000011.1"/>
</dbReference>
<gene>
    <name evidence="8" type="ORF">VF08_05840</name>
</gene>
<dbReference type="GO" id="GO:0008295">
    <property type="term" value="P:spermidine biosynthetic process"/>
    <property type="evidence" value="ECO:0007669"/>
    <property type="project" value="UniProtKB-KW"/>
</dbReference>
<feature type="domain" description="Orn/DAP/Arg decarboxylase 2 C-terminal" evidence="7">
    <location>
        <begin position="216"/>
        <end position="335"/>
    </location>
</feature>
<dbReference type="InterPro" id="IPR009006">
    <property type="entry name" value="Ala_racemase/Decarboxylase_C"/>
</dbReference>
<organism evidence="8 9">
    <name type="scientific">Nostoc linckia z8</name>
    <dbReference type="NCBI Taxonomy" id="1628746"/>
    <lineage>
        <taxon>Bacteria</taxon>
        <taxon>Bacillati</taxon>
        <taxon>Cyanobacteriota</taxon>
        <taxon>Cyanophyceae</taxon>
        <taxon>Nostocales</taxon>
        <taxon>Nostocaceae</taxon>
        <taxon>Nostoc</taxon>
    </lineage>
</organism>
<dbReference type="InterPro" id="IPR005730">
    <property type="entry name" value="Nsp_de-COase"/>
</dbReference>
<evidence type="ECO:0000256" key="1">
    <source>
        <dbReference type="ARBA" id="ARBA00001933"/>
    </source>
</evidence>
<dbReference type="Proteomes" id="UP000222310">
    <property type="component" value="Unassembled WGS sequence"/>
</dbReference>
<evidence type="ECO:0000256" key="5">
    <source>
        <dbReference type="ARBA" id="ARBA00023239"/>
    </source>
</evidence>
<evidence type="ECO:0000313" key="9">
    <source>
        <dbReference type="Proteomes" id="UP000222310"/>
    </source>
</evidence>
<dbReference type="InterPro" id="IPR022643">
    <property type="entry name" value="De-COase2_C"/>
</dbReference>
<evidence type="ECO:0000256" key="6">
    <source>
        <dbReference type="PIRSR" id="PIRSR038941-1"/>
    </source>
</evidence>
<evidence type="ECO:0000313" key="8">
    <source>
        <dbReference type="EMBL" id="PHK05914.1"/>
    </source>
</evidence>
<keyword evidence="4" id="KW-0745">Spermidine biosynthesis</keyword>
<name>A0A9Q5ZEY1_NOSLI</name>
<dbReference type="Pfam" id="PF00278">
    <property type="entry name" value="Orn_DAP_Arg_deC"/>
    <property type="match status" value="1"/>
</dbReference>
<keyword evidence="5" id="KW-0456">Lyase</keyword>
<dbReference type="PANTHER" id="PTHR43727:SF1">
    <property type="entry name" value="CARBOXYNORSPERMIDINE_CARBOXYSPERMIDINE DECARBOXYLASE"/>
    <property type="match status" value="1"/>
</dbReference>
<dbReference type="NCBIfam" id="TIGR01047">
    <property type="entry name" value="nspC"/>
    <property type="match status" value="1"/>
</dbReference>
<keyword evidence="3" id="KW-0663">Pyridoxal phosphate</keyword>
<dbReference type="EMBL" id="LAHD01000011">
    <property type="protein sequence ID" value="PHK05914.1"/>
    <property type="molecule type" value="Genomic_DNA"/>
</dbReference>
<reference evidence="8 9" key="1">
    <citation type="submission" date="2015-02" db="EMBL/GenBank/DDBJ databases">
        <title>Nostoc linckia genome annotation.</title>
        <authorList>
            <person name="Zhou Z."/>
        </authorList>
    </citation>
    <scope>NUCLEOTIDE SEQUENCE [LARGE SCALE GENOMIC DNA]</scope>
    <source>
        <strain evidence="9">z8</strain>
    </source>
</reference>
<evidence type="ECO:0000256" key="4">
    <source>
        <dbReference type="ARBA" id="ARBA00023066"/>
    </source>
</evidence>
<keyword evidence="2" id="KW-0210">Decarboxylase</keyword>